<accession>A0A9J6E8Z3</accession>
<dbReference type="InterPro" id="IPR027417">
    <property type="entry name" value="P-loop_NTPase"/>
</dbReference>
<feature type="compositionally biased region" description="Low complexity" evidence="1">
    <location>
        <begin position="164"/>
        <end position="180"/>
    </location>
</feature>
<proteinExistence type="predicted"/>
<reference evidence="2" key="2">
    <citation type="submission" date="2021-09" db="EMBL/GenBank/DDBJ databases">
        <authorList>
            <person name="Jia N."/>
            <person name="Wang J."/>
            <person name="Shi W."/>
            <person name="Du L."/>
            <person name="Sun Y."/>
            <person name="Zhan W."/>
            <person name="Jiang J."/>
            <person name="Wang Q."/>
            <person name="Zhang B."/>
            <person name="Ji P."/>
            <person name="Sakyi L.B."/>
            <person name="Cui X."/>
            <person name="Yuan T."/>
            <person name="Jiang B."/>
            <person name="Yang W."/>
            <person name="Lam T.T.-Y."/>
            <person name="Chang Q."/>
            <person name="Ding S."/>
            <person name="Wang X."/>
            <person name="Zhu J."/>
            <person name="Ruan X."/>
            <person name="Zhao L."/>
            <person name="Wei J."/>
            <person name="Que T."/>
            <person name="Du C."/>
            <person name="Cheng J."/>
            <person name="Dai P."/>
            <person name="Han X."/>
            <person name="Huang E."/>
            <person name="Gao Y."/>
            <person name="Liu J."/>
            <person name="Shao H."/>
            <person name="Ye R."/>
            <person name="Li L."/>
            <person name="Wei W."/>
            <person name="Wang X."/>
            <person name="Wang C."/>
            <person name="Huo Q."/>
            <person name="Li W."/>
            <person name="Guo W."/>
            <person name="Chen H."/>
            <person name="Chen S."/>
            <person name="Zhou L."/>
            <person name="Zhou L."/>
            <person name="Ni X."/>
            <person name="Tian J."/>
            <person name="Zhou Y."/>
            <person name="Sheng Y."/>
            <person name="Liu T."/>
            <person name="Pan Y."/>
            <person name="Xia L."/>
            <person name="Li J."/>
            <person name="Zhao F."/>
            <person name="Cao W."/>
        </authorList>
    </citation>
    <scope>NUCLEOTIDE SEQUENCE</scope>
    <source>
        <strain evidence="2">Rmic-2018</strain>
        <tissue evidence="2">Larvae</tissue>
    </source>
</reference>
<comment type="caution">
    <text evidence="2">The sequence shown here is derived from an EMBL/GenBank/DDBJ whole genome shotgun (WGS) entry which is preliminary data.</text>
</comment>
<dbReference type="EMBL" id="JABSTU010000005">
    <property type="protein sequence ID" value="KAH8030576.1"/>
    <property type="molecule type" value="Genomic_DNA"/>
</dbReference>
<dbReference type="SUPFAM" id="SSF52540">
    <property type="entry name" value="P-loop containing nucleoside triphosphate hydrolases"/>
    <property type="match status" value="1"/>
</dbReference>
<reference evidence="2" key="1">
    <citation type="journal article" date="2020" name="Cell">
        <title>Large-Scale Comparative Analyses of Tick Genomes Elucidate Their Genetic Diversity and Vector Capacities.</title>
        <authorList>
            <consortium name="Tick Genome and Microbiome Consortium (TIGMIC)"/>
            <person name="Jia N."/>
            <person name="Wang J."/>
            <person name="Shi W."/>
            <person name="Du L."/>
            <person name="Sun Y."/>
            <person name="Zhan W."/>
            <person name="Jiang J.F."/>
            <person name="Wang Q."/>
            <person name="Zhang B."/>
            <person name="Ji P."/>
            <person name="Bell-Sakyi L."/>
            <person name="Cui X.M."/>
            <person name="Yuan T.T."/>
            <person name="Jiang B.G."/>
            <person name="Yang W.F."/>
            <person name="Lam T.T."/>
            <person name="Chang Q.C."/>
            <person name="Ding S.J."/>
            <person name="Wang X.J."/>
            <person name="Zhu J.G."/>
            <person name="Ruan X.D."/>
            <person name="Zhao L."/>
            <person name="Wei J.T."/>
            <person name="Ye R.Z."/>
            <person name="Que T.C."/>
            <person name="Du C.H."/>
            <person name="Zhou Y.H."/>
            <person name="Cheng J.X."/>
            <person name="Dai P.F."/>
            <person name="Guo W.B."/>
            <person name="Han X.H."/>
            <person name="Huang E.J."/>
            <person name="Li L.F."/>
            <person name="Wei W."/>
            <person name="Gao Y.C."/>
            <person name="Liu J.Z."/>
            <person name="Shao H.Z."/>
            <person name="Wang X."/>
            <person name="Wang C.C."/>
            <person name="Yang T.C."/>
            <person name="Huo Q.B."/>
            <person name="Li W."/>
            <person name="Chen H.Y."/>
            <person name="Chen S.E."/>
            <person name="Zhou L.G."/>
            <person name="Ni X.B."/>
            <person name="Tian J.H."/>
            <person name="Sheng Y."/>
            <person name="Liu T."/>
            <person name="Pan Y.S."/>
            <person name="Xia L.Y."/>
            <person name="Li J."/>
            <person name="Zhao F."/>
            <person name="Cao W.C."/>
        </authorList>
    </citation>
    <scope>NUCLEOTIDE SEQUENCE</scope>
    <source>
        <strain evidence="2">Rmic-2018</strain>
    </source>
</reference>
<evidence type="ECO:0000256" key="1">
    <source>
        <dbReference type="SAM" id="MobiDB-lite"/>
    </source>
</evidence>
<dbReference type="VEuPathDB" id="VectorBase:LOC119187091"/>
<dbReference type="AlphaFoldDB" id="A0A9J6E8Z3"/>
<evidence type="ECO:0000313" key="2">
    <source>
        <dbReference type="EMBL" id="KAH8030576.1"/>
    </source>
</evidence>
<keyword evidence="3" id="KW-1185">Reference proteome</keyword>
<evidence type="ECO:0000313" key="3">
    <source>
        <dbReference type="Proteomes" id="UP000821866"/>
    </source>
</evidence>
<sequence>MAGGAVGAGGTEESLEQDADGHVKLKVICLGDSAVGKSNKPHQASTYALTLLRHKTKVDGEPVIVADSTVVQKSFNFGKKNGMPFYFVSASDGTNVVKMFRDAISAAYRYRKDPTDFIDQVLQELEVCESSAIFQQQEAPSTAKHRRKGLEGSGDAKKPRSSAGVVVLEGSESLEPSESVVEQDDSEQVVDVKLLDKRGELGNRVIAEELGPPEDWMEQMSP</sequence>
<feature type="region of interest" description="Disordered" evidence="1">
    <location>
        <begin position="136"/>
        <end position="187"/>
    </location>
</feature>
<organism evidence="2 3">
    <name type="scientific">Rhipicephalus microplus</name>
    <name type="common">Cattle tick</name>
    <name type="synonym">Boophilus microplus</name>
    <dbReference type="NCBI Taxonomy" id="6941"/>
    <lineage>
        <taxon>Eukaryota</taxon>
        <taxon>Metazoa</taxon>
        <taxon>Ecdysozoa</taxon>
        <taxon>Arthropoda</taxon>
        <taxon>Chelicerata</taxon>
        <taxon>Arachnida</taxon>
        <taxon>Acari</taxon>
        <taxon>Parasitiformes</taxon>
        <taxon>Ixodida</taxon>
        <taxon>Ixodoidea</taxon>
        <taxon>Ixodidae</taxon>
        <taxon>Rhipicephalinae</taxon>
        <taxon>Rhipicephalus</taxon>
        <taxon>Boophilus</taxon>
    </lineage>
</organism>
<name>A0A9J6E8Z3_RHIMP</name>
<dbReference type="Proteomes" id="UP000821866">
    <property type="component" value="Chromosome 3"/>
</dbReference>
<protein>
    <submittedName>
        <fullName evidence="2">Uncharacterized protein</fullName>
    </submittedName>
</protein>
<gene>
    <name evidence="2" type="ORF">HPB51_010353</name>
</gene>